<dbReference type="SUPFAM" id="SSF53323">
    <property type="entry name" value="Pyruvate-ferredoxin oxidoreductase, PFOR, domain III"/>
    <property type="match status" value="1"/>
</dbReference>
<dbReference type="PANTHER" id="PTHR42730:SF1">
    <property type="entry name" value="2-OXOGLUTARATE SYNTHASE SUBUNIT KORC"/>
    <property type="match status" value="1"/>
</dbReference>
<accession>A0ABV1DZ12</accession>
<dbReference type="InterPro" id="IPR052554">
    <property type="entry name" value="2-oxoglutarate_synth_KorC"/>
</dbReference>
<dbReference type="Gene3D" id="3.40.920.10">
    <property type="entry name" value="Pyruvate-ferredoxin oxidoreductase, PFOR, domain III"/>
    <property type="match status" value="1"/>
</dbReference>
<dbReference type="InterPro" id="IPR019752">
    <property type="entry name" value="Pyrv/ketoisovalerate_OxRed_cat"/>
</dbReference>
<evidence type="ECO:0000259" key="2">
    <source>
        <dbReference type="Pfam" id="PF01558"/>
    </source>
</evidence>
<dbReference type="EMBL" id="JBBMFD010000006">
    <property type="protein sequence ID" value="MEQ2440304.1"/>
    <property type="molecule type" value="Genomic_DNA"/>
</dbReference>
<proteinExistence type="predicted"/>
<dbReference type="Proteomes" id="UP001489509">
    <property type="component" value="Unassembled WGS sequence"/>
</dbReference>
<dbReference type="PANTHER" id="PTHR42730">
    <property type="entry name" value="2-OXOGLUTARATE SYNTHASE SUBUNIT KORC"/>
    <property type="match status" value="1"/>
</dbReference>
<feature type="domain" description="Pyruvate/ketoisovalerate oxidoreductase catalytic" evidence="2">
    <location>
        <begin position="13"/>
        <end position="176"/>
    </location>
</feature>
<protein>
    <submittedName>
        <fullName evidence="3">2-oxoacid:acceptor oxidoreductase family protein</fullName>
    </submittedName>
</protein>
<gene>
    <name evidence="3" type="ORF">WMO26_05620</name>
</gene>
<dbReference type="RefSeq" id="WP_349218781.1">
    <property type="nucleotide sequence ID" value="NZ_JBBMFD010000006.1"/>
</dbReference>
<sequence length="178" mass="19008">MSKNFNMVLAGFGGQGILFAGKVIAYAGLMDGQEVSWLPSYGPEMRGGTANCSVCLSDEPIGSPQVLNPDVLIAMNLPSYEKFIKAVVPGGKVFIDSSLISGKVDREDVEAFYVPATTLAEENDLKGLANIILLGKVFKEVGFSSEEALHKAIEKCVPARKAHLKDANLKAIQMGMSL</sequence>
<name>A0ABV1DZ12_9FIRM</name>
<evidence type="ECO:0000313" key="4">
    <source>
        <dbReference type="Proteomes" id="UP001489509"/>
    </source>
</evidence>
<dbReference type="Pfam" id="PF01558">
    <property type="entry name" value="POR"/>
    <property type="match status" value="1"/>
</dbReference>
<comment type="caution">
    <text evidence="3">The sequence shown here is derived from an EMBL/GenBank/DDBJ whole genome shotgun (WGS) entry which is preliminary data.</text>
</comment>
<reference evidence="3 4" key="1">
    <citation type="submission" date="2024-03" db="EMBL/GenBank/DDBJ databases">
        <title>Human intestinal bacterial collection.</title>
        <authorList>
            <person name="Pauvert C."/>
            <person name="Hitch T.C.A."/>
            <person name="Clavel T."/>
        </authorList>
    </citation>
    <scope>NUCLEOTIDE SEQUENCE [LARGE SCALE GENOMIC DNA]</scope>
    <source>
        <strain evidence="3 4">CLA-JM-H44</strain>
    </source>
</reference>
<organism evidence="3 4">
    <name type="scientific">Solibaculum intestinale</name>
    <dbReference type="NCBI Taxonomy" id="3133165"/>
    <lineage>
        <taxon>Bacteria</taxon>
        <taxon>Bacillati</taxon>
        <taxon>Bacillota</taxon>
        <taxon>Clostridia</taxon>
        <taxon>Eubacteriales</taxon>
        <taxon>Oscillospiraceae</taxon>
        <taxon>Solibaculum</taxon>
    </lineage>
</organism>
<evidence type="ECO:0000313" key="3">
    <source>
        <dbReference type="EMBL" id="MEQ2440304.1"/>
    </source>
</evidence>
<evidence type="ECO:0000256" key="1">
    <source>
        <dbReference type="ARBA" id="ARBA00023002"/>
    </source>
</evidence>
<keyword evidence="4" id="KW-1185">Reference proteome</keyword>
<keyword evidence="1" id="KW-0560">Oxidoreductase</keyword>
<dbReference type="InterPro" id="IPR002869">
    <property type="entry name" value="Pyrv_flavodox_OxRed_cen"/>
</dbReference>